<feature type="region of interest" description="Disordered" evidence="1">
    <location>
        <begin position="1"/>
        <end position="25"/>
    </location>
</feature>
<name>A0A914CUM0_9BILA</name>
<evidence type="ECO:0000256" key="1">
    <source>
        <dbReference type="SAM" id="MobiDB-lite"/>
    </source>
</evidence>
<evidence type="ECO:0000313" key="2">
    <source>
        <dbReference type="Proteomes" id="UP000887540"/>
    </source>
</evidence>
<sequence length="68" mass="7501">MQIEVGTVLSAEEANKANNPRLEESPNDRLKTILIRKLSGTSTIRKANNIHRHTFVLGLSSARTSQVS</sequence>
<keyword evidence="2" id="KW-1185">Reference proteome</keyword>
<accession>A0A914CUM0</accession>
<dbReference type="WBParaSite" id="ACRNAN_scaffold145.g26540.t1">
    <property type="protein sequence ID" value="ACRNAN_scaffold145.g26540.t1"/>
    <property type="gene ID" value="ACRNAN_scaffold145.g26540"/>
</dbReference>
<reference evidence="3" key="1">
    <citation type="submission" date="2022-11" db="UniProtKB">
        <authorList>
            <consortium name="WormBaseParasite"/>
        </authorList>
    </citation>
    <scope>IDENTIFICATION</scope>
</reference>
<organism evidence="2 3">
    <name type="scientific">Acrobeloides nanus</name>
    <dbReference type="NCBI Taxonomy" id="290746"/>
    <lineage>
        <taxon>Eukaryota</taxon>
        <taxon>Metazoa</taxon>
        <taxon>Ecdysozoa</taxon>
        <taxon>Nematoda</taxon>
        <taxon>Chromadorea</taxon>
        <taxon>Rhabditida</taxon>
        <taxon>Tylenchina</taxon>
        <taxon>Cephalobomorpha</taxon>
        <taxon>Cephaloboidea</taxon>
        <taxon>Cephalobidae</taxon>
        <taxon>Acrobeloides</taxon>
    </lineage>
</organism>
<proteinExistence type="predicted"/>
<dbReference type="AlphaFoldDB" id="A0A914CUM0"/>
<evidence type="ECO:0000313" key="3">
    <source>
        <dbReference type="WBParaSite" id="ACRNAN_scaffold145.g26540.t1"/>
    </source>
</evidence>
<protein>
    <submittedName>
        <fullName evidence="3">Uncharacterized protein</fullName>
    </submittedName>
</protein>
<dbReference type="Proteomes" id="UP000887540">
    <property type="component" value="Unplaced"/>
</dbReference>